<dbReference type="InterPro" id="IPR050173">
    <property type="entry name" value="ABC_transporter_C-like"/>
</dbReference>
<feature type="transmembrane region" description="Helical" evidence="13">
    <location>
        <begin position="539"/>
        <end position="571"/>
    </location>
</feature>
<feature type="transmembrane region" description="Helical" evidence="13">
    <location>
        <begin position="171"/>
        <end position="190"/>
    </location>
</feature>
<keyword evidence="16" id="KW-0378">Hydrolase</keyword>
<feature type="transmembrane region" description="Helical" evidence="13">
    <location>
        <begin position="938"/>
        <end position="962"/>
    </location>
</feature>
<dbReference type="InterPro" id="IPR036640">
    <property type="entry name" value="ABC1_TM_sf"/>
</dbReference>
<evidence type="ECO:0000256" key="1">
    <source>
        <dbReference type="ARBA" id="ARBA00004128"/>
    </source>
</evidence>
<dbReference type="Pfam" id="PF00005">
    <property type="entry name" value="ABC_tran"/>
    <property type="match status" value="2"/>
</dbReference>
<evidence type="ECO:0000256" key="13">
    <source>
        <dbReference type="SAM" id="Phobius"/>
    </source>
</evidence>
<dbReference type="FunFam" id="3.40.50.300:FF:000997">
    <property type="entry name" value="Multidrug resistance-associated protein 1"/>
    <property type="match status" value="1"/>
</dbReference>
<dbReference type="Proteomes" id="UP000276133">
    <property type="component" value="Unassembled WGS sequence"/>
</dbReference>
<feature type="transmembrane region" description="Helical" evidence="13">
    <location>
        <begin position="96"/>
        <end position="118"/>
    </location>
</feature>
<feature type="transmembrane region" description="Helical" evidence="13">
    <location>
        <begin position="34"/>
        <end position="54"/>
    </location>
</feature>
<name>A0A3M7SQ05_BRAPC</name>
<dbReference type="GO" id="GO:0005774">
    <property type="term" value="C:vacuolar membrane"/>
    <property type="evidence" value="ECO:0007669"/>
    <property type="project" value="UniProtKB-SubCell"/>
</dbReference>
<dbReference type="Pfam" id="PF00664">
    <property type="entry name" value="ABC_membrane"/>
    <property type="match status" value="2"/>
</dbReference>
<dbReference type="InterPro" id="IPR003593">
    <property type="entry name" value="AAA+_ATPase"/>
</dbReference>
<dbReference type="PROSITE" id="PS50929">
    <property type="entry name" value="ABC_TM1F"/>
    <property type="match status" value="2"/>
</dbReference>
<feature type="domain" description="ABC transmembrane type-1" evidence="15">
    <location>
        <begin position="942"/>
        <end position="1232"/>
    </location>
</feature>
<keyword evidence="5 13" id="KW-0812">Transmembrane</keyword>
<evidence type="ECO:0000313" key="16">
    <source>
        <dbReference type="EMBL" id="RNA37785.1"/>
    </source>
</evidence>
<evidence type="ECO:0000259" key="14">
    <source>
        <dbReference type="PROSITE" id="PS50893"/>
    </source>
</evidence>
<dbReference type="EMBL" id="REGN01000979">
    <property type="protein sequence ID" value="RNA37785.1"/>
    <property type="molecule type" value="Genomic_DNA"/>
</dbReference>
<feature type="domain" description="ABC transporter" evidence="14">
    <location>
        <begin position="640"/>
        <end position="863"/>
    </location>
</feature>
<dbReference type="FunFam" id="1.20.1560.10:FF:000020">
    <property type="entry name" value="ABC metal ion transporter"/>
    <property type="match status" value="1"/>
</dbReference>
<evidence type="ECO:0000256" key="11">
    <source>
        <dbReference type="ARBA" id="ARBA00024220"/>
    </source>
</evidence>
<dbReference type="EC" id="7.6.2.3" evidence="11"/>
<comment type="similarity">
    <text evidence="2">Belongs to the ABC transporter superfamily. ABCC family. Conjugate transporter (TC 3.A.1.208) subfamily.</text>
</comment>
<feature type="transmembrane region" description="Helical" evidence="13">
    <location>
        <begin position="1090"/>
        <end position="1110"/>
    </location>
</feature>
<dbReference type="Gene3D" id="1.20.1560.10">
    <property type="entry name" value="ABC transporter type 1, transmembrane domain"/>
    <property type="match status" value="2"/>
</dbReference>
<comment type="catalytic activity">
    <reaction evidence="12">
        <text>leukotriene C4(in) + ATP + H2O = leukotriene C4(out) + ADP + phosphate + H(+)</text>
        <dbReference type="Rhea" id="RHEA:38963"/>
        <dbReference type="ChEBI" id="CHEBI:15377"/>
        <dbReference type="ChEBI" id="CHEBI:15378"/>
        <dbReference type="ChEBI" id="CHEBI:30616"/>
        <dbReference type="ChEBI" id="CHEBI:43474"/>
        <dbReference type="ChEBI" id="CHEBI:57973"/>
        <dbReference type="ChEBI" id="CHEBI:456216"/>
    </reaction>
    <physiologicalReaction direction="left-to-right" evidence="12">
        <dbReference type="Rhea" id="RHEA:38964"/>
    </physiologicalReaction>
</comment>
<organism evidence="16 17">
    <name type="scientific">Brachionus plicatilis</name>
    <name type="common">Marine rotifer</name>
    <name type="synonym">Brachionus muelleri</name>
    <dbReference type="NCBI Taxonomy" id="10195"/>
    <lineage>
        <taxon>Eukaryota</taxon>
        <taxon>Metazoa</taxon>
        <taxon>Spiralia</taxon>
        <taxon>Gnathifera</taxon>
        <taxon>Rotifera</taxon>
        <taxon>Eurotatoria</taxon>
        <taxon>Monogononta</taxon>
        <taxon>Pseudotrocha</taxon>
        <taxon>Ploima</taxon>
        <taxon>Brachionidae</taxon>
        <taxon>Brachionus</taxon>
    </lineage>
</organism>
<evidence type="ECO:0000256" key="4">
    <source>
        <dbReference type="ARBA" id="ARBA00022554"/>
    </source>
</evidence>
<gene>
    <name evidence="16" type="ORF">BpHYR1_031484</name>
</gene>
<keyword evidence="7" id="KW-0547">Nucleotide-binding</keyword>
<dbReference type="PANTHER" id="PTHR24223:SF443">
    <property type="entry name" value="MULTIDRUG-RESISTANCE LIKE PROTEIN 1, ISOFORM I"/>
    <property type="match status" value="1"/>
</dbReference>
<dbReference type="PROSITE" id="PS50893">
    <property type="entry name" value="ABC_TRANSPORTER_2"/>
    <property type="match status" value="2"/>
</dbReference>
<feature type="transmembrane region" description="Helical" evidence="13">
    <location>
        <begin position="591"/>
        <end position="611"/>
    </location>
</feature>
<evidence type="ECO:0000313" key="17">
    <source>
        <dbReference type="Proteomes" id="UP000276133"/>
    </source>
</evidence>
<dbReference type="CDD" id="cd03244">
    <property type="entry name" value="ABCC_MRP_domain2"/>
    <property type="match status" value="1"/>
</dbReference>
<keyword evidence="10 13" id="KW-0472">Membrane</keyword>
<dbReference type="InterPro" id="IPR011527">
    <property type="entry name" value="ABC1_TM_dom"/>
</dbReference>
<dbReference type="FunFam" id="3.40.50.300:FF:000074">
    <property type="entry name" value="Multidrug resistance-associated protein 5 isoform 1"/>
    <property type="match status" value="1"/>
</dbReference>
<dbReference type="InterPro" id="IPR017871">
    <property type="entry name" value="ABC_transporter-like_CS"/>
</dbReference>
<evidence type="ECO:0000256" key="8">
    <source>
        <dbReference type="ARBA" id="ARBA00022840"/>
    </source>
</evidence>
<dbReference type="SMART" id="SM00382">
    <property type="entry name" value="AAA"/>
    <property type="match status" value="2"/>
</dbReference>
<dbReference type="InterPro" id="IPR003439">
    <property type="entry name" value="ABC_transporter-like_ATP-bd"/>
</dbReference>
<dbReference type="CDD" id="cd18595">
    <property type="entry name" value="ABC_6TM_MRP1_2_3_6_D1_like"/>
    <property type="match status" value="1"/>
</dbReference>
<sequence length="1515" mass="173117">MEKYLISVCGSELWNPRAVYDENPDFTFCFQYTLLVWIPCLFLWCAAPFWVFTLNKRGPNKIKISYLYIFKLFLCTCLLFIELINIYNAWKESATSVFFLTPIIKLATFSLVASINHLERKGGRRNSSLSFVFWLLMTLTSCITLRSKLLFHFSYATFTDLNKLKLADHDLSLFYVHFGLILTNLVITAFSEKVLYRVVISKNTPELNTSLLSKLTFWWINPLINIGFKRDFTREDLFEIDDRELSEASTRKLEKIWNPLAREYIKQIRKLEDNKNLNFTDNQEHDETTQKLNPNTNFDELEVKIKNFNEPSLGLCMLRIYFLKFVGIIAIKCGHDLLNFAKPILLDKLITFVKDKDQKVIVGIFYIFLLSLSSLSQTLIMQHYYHSIFLLGNRMKIGLMTVIYKKSLRLSPSARKSTTVGEMTNLITTNTYTFESCVYHLIGIVSTPLQIFISTWMLYKFLGYATFFGLASMLIFLPLNAFFAKKSKKIRREKYKIQDSRIKMMNEILSGIRVIKFYGWEVSFEKIVKKLRTNELANLIKAALLSTLSGFTWSCAPFVVAAVSFLVYILIDPNNNLDPNTAFVSLTLFNMLRFPLNFLPYIIQGLVQLNVSMTRIRKFLLKDEIKSEDISHNDLDDIAVQVDSASFSWHKNEPILKNLNLNVYKRELVAIIGKVGSGKSSLLSGLLNEMHLINGKLNLNGSTAYVSQQAWIQNASIKKNILFNLSCNEEFYEKILEACCLLPDLEILPSGDNTEIGEKGINLSGGQKQRISLARAIYSNADIFMLDDPLSAVDSHVGKQIFNKVIGPAGLLKDKTRLFVTNSLNYLNQCDRIIMFENGSIVEIGTFNDLQTKNGKFIEFLKSFNDIKEASQDFIKSFGPSAEKKESLETKEVTRDDKLKKEDKVVSKIGEKLIEKEKIQSGNVKISVVLEYLKACRLWLSAIFIIMYILSVGCDMASSFWLSDWSNKADQEKSNALNATISRDETTKFFRLGIYASLGFSKSFISLLANMLFVGMYIKASKSLHEKLLQSVLKGNLRFFETTPIGRIVNRFTKDIEATEDSIPYSIKSLIECSLSLLSTVTIISTSTPLFLVALLPISIFYIFVQRYFVPSNRQLKRMQAATKSPIFSHFSECQAGVSTIRAYNAQNRCIKIMQENIDEHLVHYYCNTVSNRWLALRLEIIGNVITILAAFFAITSRSSLSAGVAGLSISISLSISSNLNWFVRTVSEFEANITSVERIIEYFQIKHEPEWTTENKPEKNWPQNGNIIFNNYSVKYREELDWVLNKLNFSIFPGEKIGIVGRTGAGKSSLTLGLFRMVDFYSGDIVIDEVDIEKIGLHDLRHKLTIIPQESVIFSGTIRMNLDPFEIYSDEELWKALELAHLKDYIQGLDKQLDHECSEDGSNLSVGQKQLVCLARALLRKNKILILDEATASVDHNTDELIQQTIRTQFSDCTVLTIAHRLNTIMDYSRILVLDNGRVVEFDSPKNLISNPNSLFHSMAYHAGLINKNFEIKK</sequence>
<evidence type="ECO:0000256" key="5">
    <source>
        <dbReference type="ARBA" id="ARBA00022692"/>
    </source>
</evidence>
<keyword evidence="4" id="KW-0926">Vacuole</keyword>
<feature type="domain" description="ABC transporter" evidence="14">
    <location>
        <begin position="1270"/>
        <end position="1502"/>
    </location>
</feature>
<keyword evidence="3" id="KW-0813">Transport</keyword>
<comment type="subcellular location">
    <subcellularLocation>
        <location evidence="1">Vacuole membrane</location>
        <topology evidence="1">Multi-pass membrane protein</topology>
    </subcellularLocation>
</comment>
<evidence type="ECO:0000256" key="7">
    <source>
        <dbReference type="ARBA" id="ARBA00022741"/>
    </source>
</evidence>
<dbReference type="FunFam" id="1.20.1560.10:FF:000001">
    <property type="entry name" value="ATP-binding cassette subfamily C member 1"/>
    <property type="match status" value="1"/>
</dbReference>
<reference evidence="16 17" key="1">
    <citation type="journal article" date="2018" name="Sci. Rep.">
        <title>Genomic signatures of local adaptation to the degree of environmental predictability in rotifers.</title>
        <authorList>
            <person name="Franch-Gras L."/>
            <person name="Hahn C."/>
            <person name="Garcia-Roger E.M."/>
            <person name="Carmona M.J."/>
            <person name="Serra M."/>
            <person name="Gomez A."/>
        </authorList>
    </citation>
    <scope>NUCLEOTIDE SEQUENCE [LARGE SCALE GENOMIC DNA]</scope>
    <source>
        <strain evidence="16">HYR1</strain>
    </source>
</reference>
<evidence type="ECO:0000256" key="3">
    <source>
        <dbReference type="ARBA" id="ARBA00022448"/>
    </source>
</evidence>
<evidence type="ECO:0000259" key="15">
    <source>
        <dbReference type="PROSITE" id="PS50929"/>
    </source>
</evidence>
<dbReference type="InterPro" id="IPR027417">
    <property type="entry name" value="P-loop_NTPase"/>
</dbReference>
<evidence type="ECO:0000256" key="9">
    <source>
        <dbReference type="ARBA" id="ARBA00022989"/>
    </source>
</evidence>
<evidence type="ECO:0000256" key="6">
    <source>
        <dbReference type="ARBA" id="ARBA00022737"/>
    </source>
</evidence>
<protein>
    <recommendedName>
        <fullName evidence="11">ABC-type glutathione-S-conjugate transporter</fullName>
        <ecNumber evidence="11">7.6.2.3</ecNumber>
    </recommendedName>
</protein>
<feature type="transmembrane region" description="Helical" evidence="13">
    <location>
        <begin position="1065"/>
        <end position="1084"/>
    </location>
</feature>
<feature type="transmembrane region" description="Helical" evidence="13">
    <location>
        <begin position="465"/>
        <end position="484"/>
    </location>
</feature>
<evidence type="ECO:0000256" key="12">
    <source>
        <dbReference type="ARBA" id="ARBA00047523"/>
    </source>
</evidence>
<dbReference type="Gene3D" id="3.40.50.300">
    <property type="entry name" value="P-loop containing nucleotide triphosphate hydrolases"/>
    <property type="match status" value="2"/>
</dbReference>
<dbReference type="STRING" id="10195.A0A3M7SQ05"/>
<proteinExistence type="inferred from homology"/>
<feature type="transmembrane region" description="Helical" evidence="13">
    <location>
        <begin position="360"/>
        <end position="378"/>
    </location>
</feature>
<dbReference type="GO" id="GO:0016887">
    <property type="term" value="F:ATP hydrolysis activity"/>
    <property type="evidence" value="ECO:0007669"/>
    <property type="project" value="InterPro"/>
</dbReference>
<accession>A0A3M7SQ05</accession>
<dbReference type="SUPFAM" id="SSF90123">
    <property type="entry name" value="ABC transporter transmembrane region"/>
    <property type="match status" value="2"/>
</dbReference>
<keyword evidence="17" id="KW-1185">Reference proteome</keyword>
<dbReference type="CDD" id="cd03250">
    <property type="entry name" value="ABCC_MRP_domain1"/>
    <property type="match status" value="1"/>
</dbReference>
<dbReference type="SUPFAM" id="SSF52540">
    <property type="entry name" value="P-loop containing nucleoside triphosphate hydrolases"/>
    <property type="match status" value="2"/>
</dbReference>
<feature type="transmembrane region" description="Helical" evidence="13">
    <location>
        <begin position="66"/>
        <end position="90"/>
    </location>
</feature>
<dbReference type="OrthoDB" id="6500128at2759"/>
<dbReference type="PANTHER" id="PTHR24223">
    <property type="entry name" value="ATP-BINDING CASSETTE SUB-FAMILY C"/>
    <property type="match status" value="1"/>
</dbReference>
<dbReference type="InterPro" id="IPR056227">
    <property type="entry name" value="TMD0_ABC"/>
</dbReference>
<dbReference type="Pfam" id="PF24357">
    <property type="entry name" value="TMD0_ABC"/>
    <property type="match status" value="1"/>
</dbReference>
<dbReference type="GO" id="GO:0000323">
    <property type="term" value="C:lytic vacuole"/>
    <property type="evidence" value="ECO:0007669"/>
    <property type="project" value="UniProtKB-ARBA"/>
</dbReference>
<dbReference type="CDD" id="cd18603">
    <property type="entry name" value="ABC_6TM_MRP1_2_3_6_D2_like"/>
    <property type="match status" value="1"/>
</dbReference>
<dbReference type="GO" id="GO:0015431">
    <property type="term" value="F:ABC-type glutathione S-conjugate transporter activity"/>
    <property type="evidence" value="ECO:0007669"/>
    <property type="project" value="UniProtKB-EC"/>
</dbReference>
<evidence type="ECO:0000256" key="2">
    <source>
        <dbReference type="ARBA" id="ARBA00009726"/>
    </source>
</evidence>
<feature type="transmembrane region" description="Helical" evidence="13">
    <location>
        <begin position="130"/>
        <end position="151"/>
    </location>
</feature>
<evidence type="ECO:0000256" key="10">
    <source>
        <dbReference type="ARBA" id="ARBA00023136"/>
    </source>
</evidence>
<dbReference type="PROSITE" id="PS00211">
    <property type="entry name" value="ABC_TRANSPORTER_1"/>
    <property type="match status" value="2"/>
</dbReference>
<keyword evidence="6" id="KW-0677">Repeat</keyword>
<comment type="caution">
    <text evidence="16">The sequence shown here is derived from an EMBL/GenBank/DDBJ whole genome shotgun (WGS) entry which is preliminary data.</text>
</comment>
<dbReference type="GO" id="GO:0005524">
    <property type="term" value="F:ATP binding"/>
    <property type="evidence" value="ECO:0007669"/>
    <property type="project" value="UniProtKB-KW"/>
</dbReference>
<keyword evidence="9 13" id="KW-1133">Transmembrane helix</keyword>
<feature type="domain" description="ABC transmembrane type-1" evidence="15">
    <location>
        <begin position="326"/>
        <end position="608"/>
    </location>
</feature>
<keyword evidence="8" id="KW-0067">ATP-binding</keyword>
<feature type="transmembrane region" description="Helical" evidence="13">
    <location>
        <begin position="992"/>
        <end position="1018"/>
    </location>
</feature>
<feature type="transmembrane region" description="Helical" evidence="13">
    <location>
        <begin position="1175"/>
        <end position="1195"/>
    </location>
</feature>